<dbReference type="Proteomes" id="UP000605676">
    <property type="component" value="Unassembled WGS sequence"/>
</dbReference>
<sequence>MAQEICLTQEICLSASEMIEASGIIINAILAYWIVRTIQDKLTNKRVLKDHFIEEIKEIRETYREKLKVLYTGNARPKGLLPWFKLMNIKIEDLLKLAHDKYQIDTSTLRPFQVELLEIVTENEDYEKNFRDNNKIEYSEVVKTEIMQFQQNNNHIFNELIIKINDSN</sequence>
<dbReference type="EMBL" id="JAENRR010000008">
    <property type="protein sequence ID" value="MBK3516673.1"/>
    <property type="molecule type" value="Genomic_DNA"/>
</dbReference>
<organism evidence="1 2">
    <name type="scientific">Carboxylicivirga marina</name>
    <dbReference type="NCBI Taxonomy" id="2800988"/>
    <lineage>
        <taxon>Bacteria</taxon>
        <taxon>Pseudomonadati</taxon>
        <taxon>Bacteroidota</taxon>
        <taxon>Bacteroidia</taxon>
        <taxon>Marinilabiliales</taxon>
        <taxon>Marinilabiliaceae</taxon>
        <taxon>Carboxylicivirga</taxon>
    </lineage>
</organism>
<protein>
    <submittedName>
        <fullName evidence="1">Uncharacterized protein</fullName>
    </submittedName>
</protein>
<comment type="caution">
    <text evidence="1">The sequence shown here is derived from an EMBL/GenBank/DDBJ whole genome shotgun (WGS) entry which is preliminary data.</text>
</comment>
<gene>
    <name evidence="1" type="ORF">JIV24_04910</name>
</gene>
<name>A0ABS1HHB4_9BACT</name>
<dbReference type="RefSeq" id="WP_200463904.1">
    <property type="nucleotide sequence ID" value="NZ_JAENRR010000008.1"/>
</dbReference>
<evidence type="ECO:0000313" key="1">
    <source>
        <dbReference type="EMBL" id="MBK3516673.1"/>
    </source>
</evidence>
<reference evidence="1 2" key="1">
    <citation type="submission" date="2021-01" db="EMBL/GenBank/DDBJ databases">
        <title>Carboxyliciviraga sp.nov., isolated from coastal sediments.</title>
        <authorList>
            <person name="Lu D."/>
            <person name="Zhang T."/>
        </authorList>
    </citation>
    <scope>NUCLEOTIDE SEQUENCE [LARGE SCALE GENOMIC DNA]</scope>
    <source>
        <strain evidence="1 2">N1Y132</strain>
    </source>
</reference>
<keyword evidence="2" id="KW-1185">Reference proteome</keyword>
<evidence type="ECO:0000313" key="2">
    <source>
        <dbReference type="Proteomes" id="UP000605676"/>
    </source>
</evidence>
<accession>A0ABS1HHB4</accession>
<proteinExistence type="predicted"/>